<protein>
    <submittedName>
        <fullName evidence="2">FkbM family methyltransferase</fullName>
    </submittedName>
</protein>
<dbReference type="InterPro" id="IPR006342">
    <property type="entry name" value="FkbM_mtfrase"/>
</dbReference>
<dbReference type="NCBIfam" id="TIGR01444">
    <property type="entry name" value="fkbM_fam"/>
    <property type="match status" value="1"/>
</dbReference>
<dbReference type="Gene3D" id="3.40.50.150">
    <property type="entry name" value="Vaccinia Virus protein VP39"/>
    <property type="match status" value="1"/>
</dbReference>
<dbReference type="AlphaFoldDB" id="A0A3D8M960"/>
<reference evidence="3" key="1">
    <citation type="submission" date="2018-08" db="EMBL/GenBank/DDBJ databases">
        <authorList>
            <person name="Zhang J."/>
            <person name="Du Z.-J."/>
        </authorList>
    </citation>
    <scope>NUCLEOTIDE SEQUENCE [LARGE SCALE GENOMIC DNA]</scope>
    <source>
        <strain evidence="3">KCTC 52655</strain>
    </source>
</reference>
<dbReference type="GO" id="GO:0016197">
    <property type="term" value="P:endosomal transport"/>
    <property type="evidence" value="ECO:0007669"/>
    <property type="project" value="TreeGrafter"/>
</dbReference>
<dbReference type="OrthoDB" id="9810122at2"/>
<organism evidence="2 3">
    <name type="scientific">Alteromonas aestuariivivens</name>
    <dbReference type="NCBI Taxonomy" id="1938339"/>
    <lineage>
        <taxon>Bacteria</taxon>
        <taxon>Pseudomonadati</taxon>
        <taxon>Pseudomonadota</taxon>
        <taxon>Gammaproteobacteria</taxon>
        <taxon>Alteromonadales</taxon>
        <taxon>Alteromonadaceae</taxon>
        <taxon>Alteromonas/Salinimonas group</taxon>
        <taxon>Alteromonas</taxon>
    </lineage>
</organism>
<comment type="caution">
    <text evidence="2">The sequence shown here is derived from an EMBL/GenBank/DDBJ whole genome shotgun (WGS) entry which is preliminary data.</text>
</comment>
<dbReference type="GO" id="GO:0005737">
    <property type="term" value="C:cytoplasm"/>
    <property type="evidence" value="ECO:0007669"/>
    <property type="project" value="GOC"/>
</dbReference>
<dbReference type="Proteomes" id="UP000256561">
    <property type="component" value="Unassembled WGS sequence"/>
</dbReference>
<name>A0A3D8M960_9ALTE</name>
<dbReference type="EMBL" id="QRHA01000004">
    <property type="protein sequence ID" value="RDV26573.1"/>
    <property type="molecule type" value="Genomic_DNA"/>
</dbReference>
<dbReference type="Pfam" id="PF05050">
    <property type="entry name" value="Methyltransf_21"/>
    <property type="match status" value="1"/>
</dbReference>
<dbReference type="GO" id="GO:0008168">
    <property type="term" value="F:methyltransferase activity"/>
    <property type="evidence" value="ECO:0007669"/>
    <property type="project" value="UniProtKB-KW"/>
</dbReference>
<dbReference type="PANTHER" id="PTHR34009:SF2">
    <property type="entry name" value="PROTEIN STAR"/>
    <property type="match status" value="1"/>
</dbReference>
<accession>A0A3D8M960</accession>
<feature type="domain" description="Methyltransferase FkbM" evidence="1">
    <location>
        <begin position="252"/>
        <end position="411"/>
    </location>
</feature>
<dbReference type="PANTHER" id="PTHR34009">
    <property type="entry name" value="PROTEIN STAR"/>
    <property type="match status" value="1"/>
</dbReference>
<proteinExistence type="predicted"/>
<dbReference type="GO" id="GO:0032259">
    <property type="term" value="P:methylation"/>
    <property type="evidence" value="ECO:0007669"/>
    <property type="project" value="UniProtKB-KW"/>
</dbReference>
<evidence type="ECO:0000313" key="3">
    <source>
        <dbReference type="Proteomes" id="UP000256561"/>
    </source>
</evidence>
<gene>
    <name evidence="2" type="ORF">DXV75_06145</name>
</gene>
<dbReference type="GO" id="GO:0005886">
    <property type="term" value="C:plasma membrane"/>
    <property type="evidence" value="ECO:0007669"/>
    <property type="project" value="TreeGrafter"/>
</dbReference>
<evidence type="ECO:0000259" key="1">
    <source>
        <dbReference type="Pfam" id="PF05050"/>
    </source>
</evidence>
<dbReference type="RefSeq" id="WP_115592527.1">
    <property type="nucleotide sequence ID" value="NZ_QRHA01000004.1"/>
</dbReference>
<keyword evidence="3" id="KW-1185">Reference proteome</keyword>
<sequence length="426" mass="47818">MSSEKLGSSVIHFEAFELTAEQQVVASEMIDAWLSYSLDIDVKSCQTVVKKSENAALLTLLGLIAVHQGMIEEGTQFIDDARKVAGSARLIGNLLMSGTYRTLANGCLLQKKKAEARKHFKSSLILLNALDAQNLGKNFVNSKCRLGLLEDGCLDLERRFVEALVGLDPDSDLHSAITVMHSELELLKHELLIAQQKSQLYKLVDEDQAQLDFSNTNSFKIALEKVSPSQLGQDLWVLEKHKFKRDGFFIEFGATDGILLSNTYVLEKYFGWAGLCAEPNPRFFEQLKVNRSCTVSEECIAATSGETVEFIFADEYGGMAAYADSDGHAAKRKAYQSINDKVSLSTISLADFLKKYEAPREIDYLSIDTEGSEYDILRDFPFDEWDIKCLSVEHNFTSAREKIFALLSGKGYTRIEAQFDDWYYKD</sequence>
<keyword evidence="2" id="KW-0808">Transferase</keyword>
<evidence type="ECO:0000313" key="2">
    <source>
        <dbReference type="EMBL" id="RDV26573.1"/>
    </source>
</evidence>
<dbReference type="InterPro" id="IPR053202">
    <property type="entry name" value="EGF_Rcpt_Signaling_Reg"/>
</dbReference>
<dbReference type="InterPro" id="IPR029063">
    <property type="entry name" value="SAM-dependent_MTases_sf"/>
</dbReference>
<keyword evidence="2" id="KW-0489">Methyltransferase</keyword>
<dbReference type="SUPFAM" id="SSF53335">
    <property type="entry name" value="S-adenosyl-L-methionine-dependent methyltransferases"/>
    <property type="match status" value="1"/>
</dbReference>
<dbReference type="GO" id="GO:0006888">
    <property type="term" value="P:endoplasmic reticulum to Golgi vesicle-mediated transport"/>
    <property type="evidence" value="ECO:0007669"/>
    <property type="project" value="TreeGrafter"/>
</dbReference>